<sequence>MKKPAVLLAGSLICFIIGGFSNKDSNELENPPIIKQKQEQSIKKAEIKEEFHIVEKKAETKEIKDLKGIVPVSLKIPSLGIEAPVGKAGVLENGAMGVPDDNESAGWFEPGIKPGEKGSSVIAGHVDSKAGPAVFFYLKDLVKGDAVIVTAQDGLSYTFEVQQLKSYPYDRAPISEVFGPSDERRLNLITCTGTYNRKTNTHEERLVVYTVLKSGQEDKAETLVVPPPPEHVKISGGLLTWHAVRSGEISGYRIYSSTENGYFFHTASISSHERKSLVIDNEKATSFYITAVSSSGNESKPSEIITK</sequence>
<comment type="caution">
    <text evidence="3">The sequence shown here is derived from an EMBL/GenBank/DDBJ whole genome shotgun (WGS) entry which is preliminary data.</text>
</comment>
<dbReference type="Pfam" id="PF04203">
    <property type="entry name" value="Sortase"/>
    <property type="match status" value="1"/>
</dbReference>
<dbReference type="InterPro" id="IPR036116">
    <property type="entry name" value="FN3_sf"/>
</dbReference>
<evidence type="ECO:0000256" key="1">
    <source>
        <dbReference type="ARBA" id="ARBA00022801"/>
    </source>
</evidence>
<dbReference type="SUPFAM" id="SSF49265">
    <property type="entry name" value="Fibronectin type III"/>
    <property type="match status" value="1"/>
</dbReference>
<dbReference type="Gene3D" id="2.40.260.10">
    <property type="entry name" value="Sortase"/>
    <property type="match status" value="1"/>
</dbReference>
<name>A0A5D4R8I7_9BACI</name>
<dbReference type="EMBL" id="VTER01000006">
    <property type="protein sequence ID" value="TYS47763.1"/>
    <property type="molecule type" value="Genomic_DNA"/>
</dbReference>
<dbReference type="AlphaFoldDB" id="A0A5D4R8I7"/>
<organism evidence="3 4">
    <name type="scientific">Bacillus infantis</name>
    <dbReference type="NCBI Taxonomy" id="324767"/>
    <lineage>
        <taxon>Bacteria</taxon>
        <taxon>Bacillati</taxon>
        <taxon>Bacillota</taxon>
        <taxon>Bacilli</taxon>
        <taxon>Bacillales</taxon>
        <taxon>Bacillaceae</taxon>
        <taxon>Bacillus</taxon>
    </lineage>
</organism>
<protein>
    <submittedName>
        <fullName evidence="3">Sortase</fullName>
    </submittedName>
</protein>
<keyword evidence="1" id="KW-0378">Hydrolase</keyword>
<dbReference type="InterPro" id="IPR023365">
    <property type="entry name" value="Sortase_dom-sf"/>
</dbReference>
<dbReference type="SUPFAM" id="SSF63817">
    <property type="entry name" value="Sortase"/>
    <property type="match status" value="1"/>
</dbReference>
<dbReference type="InterPro" id="IPR005754">
    <property type="entry name" value="Sortase"/>
</dbReference>
<dbReference type="RefSeq" id="WP_148975091.1">
    <property type="nucleotide sequence ID" value="NZ_VTER01000006.1"/>
</dbReference>
<proteinExistence type="predicted"/>
<evidence type="ECO:0000313" key="4">
    <source>
        <dbReference type="Proteomes" id="UP000322139"/>
    </source>
</evidence>
<dbReference type="CDD" id="cd05829">
    <property type="entry name" value="Sortase_F"/>
    <property type="match status" value="1"/>
</dbReference>
<feature type="active site" description="Proton donor/acceptor" evidence="2">
    <location>
        <position position="125"/>
    </location>
</feature>
<feature type="active site" description="Acyl-thioester intermediate" evidence="2">
    <location>
        <position position="191"/>
    </location>
</feature>
<gene>
    <name evidence="3" type="ORF">FZD51_12560</name>
</gene>
<accession>A0A5D4R8I7</accession>
<dbReference type="GO" id="GO:0016787">
    <property type="term" value="F:hydrolase activity"/>
    <property type="evidence" value="ECO:0007669"/>
    <property type="project" value="UniProtKB-KW"/>
</dbReference>
<evidence type="ECO:0000256" key="2">
    <source>
        <dbReference type="PIRSR" id="PIRSR605754-1"/>
    </source>
</evidence>
<dbReference type="InterPro" id="IPR042001">
    <property type="entry name" value="Sortase_F"/>
</dbReference>
<dbReference type="Proteomes" id="UP000322139">
    <property type="component" value="Unassembled WGS sequence"/>
</dbReference>
<dbReference type="Gene3D" id="2.60.40.10">
    <property type="entry name" value="Immunoglobulins"/>
    <property type="match status" value="1"/>
</dbReference>
<reference evidence="3 4" key="1">
    <citation type="submission" date="2019-08" db="EMBL/GenBank/DDBJ databases">
        <title>Bacillus genomes from the desert of Cuatro Cienegas, Coahuila.</title>
        <authorList>
            <person name="Olmedo-Alvarez G."/>
        </authorList>
    </citation>
    <scope>NUCLEOTIDE SEQUENCE [LARGE SCALE GENOMIC DNA]</scope>
    <source>
        <strain evidence="3 4">CH446_14T</strain>
    </source>
</reference>
<evidence type="ECO:0000313" key="3">
    <source>
        <dbReference type="EMBL" id="TYS47763.1"/>
    </source>
</evidence>
<dbReference type="InterPro" id="IPR013783">
    <property type="entry name" value="Ig-like_fold"/>
</dbReference>